<keyword evidence="2" id="KW-1185">Reference proteome</keyword>
<dbReference type="AlphaFoldDB" id="A0A835I360"/>
<accession>A0A835I360</accession>
<gene>
    <name evidence="1" type="ORF">IFM89_017895</name>
</gene>
<reference evidence="1 2" key="1">
    <citation type="submission" date="2020-10" db="EMBL/GenBank/DDBJ databases">
        <title>The Coptis chinensis genome and diversification of protoberbering-type alkaloids.</title>
        <authorList>
            <person name="Wang B."/>
            <person name="Shu S."/>
            <person name="Song C."/>
            <person name="Liu Y."/>
        </authorList>
    </citation>
    <scope>NUCLEOTIDE SEQUENCE [LARGE SCALE GENOMIC DNA]</scope>
    <source>
        <strain evidence="1">HL-2020</strain>
        <tissue evidence="1">Leaf</tissue>
    </source>
</reference>
<protein>
    <submittedName>
        <fullName evidence="1">Uncharacterized protein</fullName>
    </submittedName>
</protein>
<comment type="caution">
    <text evidence="1">The sequence shown here is derived from an EMBL/GenBank/DDBJ whole genome shotgun (WGS) entry which is preliminary data.</text>
</comment>
<proteinExistence type="predicted"/>
<dbReference type="Proteomes" id="UP000631114">
    <property type="component" value="Unassembled WGS sequence"/>
</dbReference>
<dbReference type="EMBL" id="JADFTS010000004">
    <property type="protein sequence ID" value="KAF9609696.1"/>
    <property type="molecule type" value="Genomic_DNA"/>
</dbReference>
<organism evidence="1 2">
    <name type="scientific">Coptis chinensis</name>
    <dbReference type="NCBI Taxonomy" id="261450"/>
    <lineage>
        <taxon>Eukaryota</taxon>
        <taxon>Viridiplantae</taxon>
        <taxon>Streptophyta</taxon>
        <taxon>Embryophyta</taxon>
        <taxon>Tracheophyta</taxon>
        <taxon>Spermatophyta</taxon>
        <taxon>Magnoliopsida</taxon>
        <taxon>Ranunculales</taxon>
        <taxon>Ranunculaceae</taxon>
        <taxon>Coptidoideae</taxon>
        <taxon>Coptis</taxon>
    </lineage>
</organism>
<evidence type="ECO:0000313" key="2">
    <source>
        <dbReference type="Proteomes" id="UP000631114"/>
    </source>
</evidence>
<sequence>MDAALQRERGCDCAGEGLQPSGKRWPYCGWAVGGMAASVGHLDSIVQKLYLDECQLGDTCRRTQKSSTNDQGGMSPQSFVFVLSFLLFSDILDLAGRLRGYCSIKDSAKELLMQIHTQLLHPKHRQLKCLVSVLKSLVYWEMSHREHGKQNSSTQFTKEDVFAKDYMELRSYNRAPFTGFHLGVCSA</sequence>
<name>A0A835I360_9MAGN</name>
<evidence type="ECO:0000313" key="1">
    <source>
        <dbReference type="EMBL" id="KAF9609696.1"/>
    </source>
</evidence>